<dbReference type="GO" id="GO:0005840">
    <property type="term" value="C:ribosome"/>
    <property type="evidence" value="ECO:0007669"/>
    <property type="project" value="UniProtKB-KW"/>
</dbReference>
<dbReference type="InterPro" id="IPR016181">
    <property type="entry name" value="Acyl_CoA_acyltransferase"/>
</dbReference>
<evidence type="ECO:0000313" key="2">
    <source>
        <dbReference type="EMBL" id="SHE50070.1"/>
    </source>
</evidence>
<dbReference type="PROSITE" id="PS51186">
    <property type="entry name" value="GNAT"/>
    <property type="match status" value="1"/>
</dbReference>
<dbReference type="Gene3D" id="3.40.630.30">
    <property type="match status" value="1"/>
</dbReference>
<accession>A0A1M4U058</accession>
<dbReference type="RefSeq" id="WP_073140307.1">
    <property type="nucleotide sequence ID" value="NZ_FQUV01000001.1"/>
</dbReference>
<evidence type="ECO:0000259" key="1">
    <source>
        <dbReference type="PROSITE" id="PS51186"/>
    </source>
</evidence>
<keyword evidence="2" id="KW-0687">Ribonucleoprotein</keyword>
<protein>
    <submittedName>
        <fullName evidence="2">Ribosomal protein S18 acetylase RimI</fullName>
    </submittedName>
</protein>
<dbReference type="AlphaFoldDB" id="A0A1M4U058"/>
<dbReference type="STRING" id="1486859.SAMN05444273_101606"/>
<dbReference type="SUPFAM" id="SSF55729">
    <property type="entry name" value="Acyl-CoA N-acyltransferases (Nat)"/>
    <property type="match status" value="1"/>
</dbReference>
<keyword evidence="2" id="KW-0689">Ribosomal protein</keyword>
<keyword evidence="3" id="KW-1185">Reference proteome</keyword>
<dbReference type="Proteomes" id="UP000184144">
    <property type="component" value="Unassembled WGS sequence"/>
</dbReference>
<reference evidence="3" key="1">
    <citation type="submission" date="2016-11" db="EMBL/GenBank/DDBJ databases">
        <authorList>
            <person name="Varghese N."/>
            <person name="Submissions S."/>
        </authorList>
    </citation>
    <scope>NUCLEOTIDE SEQUENCE [LARGE SCALE GENOMIC DNA]</scope>
    <source>
        <strain evidence="3">DSM 100566</strain>
    </source>
</reference>
<feature type="domain" description="N-acetyltransferase" evidence="1">
    <location>
        <begin position="7"/>
        <end position="171"/>
    </location>
</feature>
<dbReference type="Pfam" id="PF13508">
    <property type="entry name" value="Acetyltransf_7"/>
    <property type="match status" value="1"/>
</dbReference>
<gene>
    <name evidence="2" type="ORF">SAMN05444273_101606</name>
</gene>
<dbReference type="EMBL" id="FQUV01000001">
    <property type="protein sequence ID" value="SHE50070.1"/>
    <property type="molecule type" value="Genomic_DNA"/>
</dbReference>
<name>A0A1M4U058_9RHOB</name>
<dbReference type="GO" id="GO:0016747">
    <property type="term" value="F:acyltransferase activity, transferring groups other than amino-acyl groups"/>
    <property type="evidence" value="ECO:0007669"/>
    <property type="project" value="InterPro"/>
</dbReference>
<dbReference type="InterPro" id="IPR000182">
    <property type="entry name" value="GNAT_dom"/>
</dbReference>
<evidence type="ECO:0000313" key="3">
    <source>
        <dbReference type="Proteomes" id="UP000184144"/>
    </source>
</evidence>
<organism evidence="2 3">
    <name type="scientific">Litoreibacter ascidiaceicola</name>
    <dbReference type="NCBI Taxonomy" id="1486859"/>
    <lineage>
        <taxon>Bacteria</taxon>
        <taxon>Pseudomonadati</taxon>
        <taxon>Pseudomonadota</taxon>
        <taxon>Alphaproteobacteria</taxon>
        <taxon>Rhodobacterales</taxon>
        <taxon>Roseobacteraceae</taxon>
        <taxon>Litoreibacter</taxon>
    </lineage>
</organism>
<dbReference type="OrthoDB" id="7205533at2"/>
<dbReference type="CDD" id="cd04301">
    <property type="entry name" value="NAT_SF"/>
    <property type="match status" value="1"/>
</dbReference>
<proteinExistence type="predicted"/>
<sequence length="177" mass="19061">MGQLTAPTLRAATPSDASSLAALALEVFFATYIRHGINAHFADYALAHFTPVRFQGWIDDPAHSFIVSQNRDGIDGLIHIDRNSPDPVGGAIPTELVSLYIQPRHQGRGLGKALLDAGLKLESGPIWLAMNSQNSKARAFYAAQNFTKLGEVAFKIGDQSYPNDVLSLDACTNPARG</sequence>